<feature type="region of interest" description="Disordered" evidence="1">
    <location>
        <begin position="65"/>
        <end position="117"/>
    </location>
</feature>
<dbReference type="STRING" id="331657.A0A4U0WI49"/>
<feature type="compositionally biased region" description="Basic and acidic residues" evidence="1">
    <location>
        <begin position="65"/>
        <end position="74"/>
    </location>
</feature>
<name>A0A4U0WI49_9PEZI</name>
<evidence type="ECO:0000256" key="1">
    <source>
        <dbReference type="SAM" id="MobiDB-lite"/>
    </source>
</evidence>
<reference evidence="2 3" key="1">
    <citation type="submission" date="2017-03" db="EMBL/GenBank/DDBJ databases">
        <title>Genomes of endolithic fungi from Antarctica.</title>
        <authorList>
            <person name="Coleine C."/>
            <person name="Masonjones S."/>
            <person name="Stajich J.E."/>
        </authorList>
    </citation>
    <scope>NUCLEOTIDE SEQUENCE [LARGE SCALE GENOMIC DNA]</scope>
    <source>
        <strain evidence="2 3">CCFEE 5187</strain>
    </source>
</reference>
<feature type="compositionally biased region" description="Polar residues" evidence="1">
    <location>
        <begin position="422"/>
        <end position="433"/>
    </location>
</feature>
<protein>
    <submittedName>
        <fullName evidence="2">Uncharacterized protein</fullName>
    </submittedName>
</protein>
<comment type="caution">
    <text evidence="2">The sequence shown here is derived from an EMBL/GenBank/DDBJ whole genome shotgun (WGS) entry which is preliminary data.</text>
</comment>
<feature type="compositionally biased region" description="Low complexity" evidence="1">
    <location>
        <begin position="343"/>
        <end position="357"/>
    </location>
</feature>
<feature type="compositionally biased region" description="Basic and acidic residues" evidence="1">
    <location>
        <begin position="17"/>
        <end position="27"/>
    </location>
</feature>
<keyword evidence="3" id="KW-1185">Reference proteome</keyword>
<organism evidence="2 3">
    <name type="scientific">Cryomyces minteri</name>
    <dbReference type="NCBI Taxonomy" id="331657"/>
    <lineage>
        <taxon>Eukaryota</taxon>
        <taxon>Fungi</taxon>
        <taxon>Dikarya</taxon>
        <taxon>Ascomycota</taxon>
        <taxon>Pezizomycotina</taxon>
        <taxon>Dothideomycetes</taxon>
        <taxon>Dothideomycetes incertae sedis</taxon>
        <taxon>Cryomyces</taxon>
    </lineage>
</organism>
<dbReference type="EMBL" id="NAJN01001523">
    <property type="protein sequence ID" value="TKA62670.1"/>
    <property type="molecule type" value="Genomic_DNA"/>
</dbReference>
<feature type="region of interest" description="Disordered" evidence="1">
    <location>
        <begin position="1"/>
        <end position="30"/>
    </location>
</feature>
<dbReference type="AlphaFoldDB" id="A0A4U0WI49"/>
<proteinExistence type="predicted"/>
<feature type="region of interest" description="Disordered" evidence="1">
    <location>
        <begin position="412"/>
        <end position="476"/>
    </location>
</feature>
<evidence type="ECO:0000313" key="2">
    <source>
        <dbReference type="EMBL" id="TKA62670.1"/>
    </source>
</evidence>
<feature type="region of interest" description="Disordered" evidence="1">
    <location>
        <begin position="336"/>
        <end position="384"/>
    </location>
</feature>
<feature type="compositionally biased region" description="Basic and acidic residues" evidence="1">
    <location>
        <begin position="439"/>
        <end position="469"/>
    </location>
</feature>
<feature type="compositionally biased region" description="Polar residues" evidence="1">
    <location>
        <begin position="1"/>
        <end position="15"/>
    </location>
</feature>
<gene>
    <name evidence="2" type="ORF">B0A49_12765</name>
</gene>
<evidence type="ECO:0000313" key="3">
    <source>
        <dbReference type="Proteomes" id="UP000308768"/>
    </source>
</evidence>
<feature type="compositionally biased region" description="Polar residues" evidence="1">
    <location>
        <begin position="91"/>
        <end position="113"/>
    </location>
</feature>
<accession>A0A4U0WI49</accession>
<dbReference type="Proteomes" id="UP000308768">
    <property type="component" value="Unassembled WGS sequence"/>
</dbReference>
<sequence length="476" mass="52479">MTSSNDGKDPTSPSSHNNHDRNDHEDNPFIAFRRYADAQISSMFEHLAGFGAAANARFLEEQRKSEAYRREEGPGGRTYGGNERPSDSRLENQGNELASKDSTAQRSTANSTLDDPYEPAIRQLEALHSGSAHTPPNQEHTEEGRLRPSRNPSLTARAWPTLCLWEDHYSPLQLEQHPRLSQAGAHWRRAYQDLMLLRQGREMLEYTDEQQREERSAESGREWIERLFDSRALSSQTVADLTRGSAWAEGGFGRGHSPWWSRDSQLARDLVMFGADHGGRGSATAAANDRSSSLAQGASLADAILGMVAPSTAGRKQQDEPATELDLYERFLGTQEQHHSHNHAYSSSSSSVSAASSTLLQPDATDEEATANATTNGKGDPRVSIVSTLTSTERRIAPDGTVTTKVVLKRRFGDGREESSETVHTTQGQLRNGTESEEADRVEMGGRPGEKEGESGSREGRGQREEKGARTWFWSG</sequence>
<feature type="compositionally biased region" description="Basic and acidic residues" evidence="1">
    <location>
        <begin position="412"/>
        <end position="421"/>
    </location>
</feature>
<dbReference type="OrthoDB" id="4586300at2759"/>
<feature type="region of interest" description="Disordered" evidence="1">
    <location>
        <begin position="129"/>
        <end position="153"/>
    </location>
</feature>